<gene>
    <name evidence="2" type="ORF">IAA64_08210</name>
</gene>
<dbReference type="SUPFAM" id="SSF75304">
    <property type="entry name" value="Amidase signature (AS) enzymes"/>
    <property type="match status" value="1"/>
</dbReference>
<feature type="domain" description="Amidase" evidence="1">
    <location>
        <begin position="25"/>
        <end position="383"/>
    </location>
</feature>
<dbReference type="AlphaFoldDB" id="A0A9D1P7X9"/>
<evidence type="ECO:0000313" key="2">
    <source>
        <dbReference type="EMBL" id="HIV27937.1"/>
    </source>
</evidence>
<reference evidence="2" key="1">
    <citation type="submission" date="2020-10" db="EMBL/GenBank/DDBJ databases">
        <authorList>
            <person name="Gilroy R."/>
        </authorList>
    </citation>
    <scope>NUCLEOTIDE SEQUENCE</scope>
    <source>
        <strain evidence="2">CHK183-6373</strain>
    </source>
</reference>
<dbReference type="InterPro" id="IPR036928">
    <property type="entry name" value="AS_sf"/>
</dbReference>
<dbReference type="Proteomes" id="UP000886884">
    <property type="component" value="Unassembled WGS sequence"/>
</dbReference>
<dbReference type="Gene3D" id="3.90.1300.10">
    <property type="entry name" value="Amidase signature (AS) domain"/>
    <property type="match status" value="1"/>
</dbReference>
<evidence type="ECO:0000259" key="1">
    <source>
        <dbReference type="Pfam" id="PF01425"/>
    </source>
</evidence>
<dbReference type="InterPro" id="IPR023631">
    <property type="entry name" value="Amidase_dom"/>
</dbReference>
<keyword evidence="2" id="KW-0378">Hydrolase</keyword>
<dbReference type="PANTHER" id="PTHR42678:SF34">
    <property type="entry name" value="OS04G0183300 PROTEIN"/>
    <property type="match status" value="1"/>
</dbReference>
<comment type="caution">
    <text evidence="2">The sequence shown here is derived from an EMBL/GenBank/DDBJ whole genome shotgun (WGS) entry which is preliminary data.</text>
</comment>
<reference evidence="2" key="2">
    <citation type="journal article" date="2021" name="PeerJ">
        <title>Extensive microbial diversity within the chicken gut microbiome revealed by metagenomics and culture.</title>
        <authorList>
            <person name="Gilroy R."/>
            <person name="Ravi A."/>
            <person name="Getino M."/>
            <person name="Pursley I."/>
            <person name="Horton D.L."/>
            <person name="Alikhan N.F."/>
            <person name="Baker D."/>
            <person name="Gharbi K."/>
            <person name="Hall N."/>
            <person name="Watson M."/>
            <person name="Adriaenssens E.M."/>
            <person name="Foster-Nyarko E."/>
            <person name="Jarju S."/>
            <person name="Secka A."/>
            <person name="Antonio M."/>
            <person name="Oren A."/>
            <person name="Chaudhuri R.R."/>
            <person name="La Ragione R."/>
            <person name="Hildebrand F."/>
            <person name="Pallen M.J."/>
        </authorList>
    </citation>
    <scope>NUCLEOTIDE SEQUENCE</scope>
    <source>
        <strain evidence="2">CHK183-6373</strain>
    </source>
</reference>
<dbReference type="GO" id="GO:0004040">
    <property type="term" value="F:amidase activity"/>
    <property type="evidence" value="ECO:0007669"/>
    <property type="project" value="UniProtKB-EC"/>
</dbReference>
<proteinExistence type="predicted"/>
<sequence>MPEYHAMRALELVREAQSGRVSAQELAEYFLRRIEHYDQSLGLNAVGELNPQALDEAKALEENASPRDFPLFGLPILVKDNIDVAGLHTTAGSPALADNLARRDAPIVANLRRAGAVVLGKTHMTEFANYTALDMPNGYSALAGQVHSAYGAQCDPGGSSTGSAVAVSAGFCAVAIGTDTSFSIVGCAAEHGIVGLKPACGALISAGIVPISRTLDSAGPMARDVASALAVYAAMRGVPATDCTPLPARGLRLAVNWAGEEAGSAQRQRYAELIEALRSAGAQVCEIEQLGDEPGMEALMQCEFREDLEAYLAEHEVACKTLASIVQFYEAHPATCLRYGMHYLQAALAAGRSEARYAQALERRAAARERVLQELKDVDACLMAGWSDIMHFAGLPSIALPLGMAQDGTPRGMILYGTDETRLLRAALAMETFAGPIAPPPVG</sequence>
<accession>A0A9D1P7X9</accession>
<evidence type="ECO:0000313" key="3">
    <source>
        <dbReference type="Proteomes" id="UP000886884"/>
    </source>
</evidence>
<dbReference type="EC" id="3.5.1.4" evidence="2"/>
<dbReference type="EMBL" id="DVOT01000146">
    <property type="protein sequence ID" value="HIV27937.1"/>
    <property type="molecule type" value="Genomic_DNA"/>
</dbReference>
<organism evidence="2 3">
    <name type="scientific">Candidatus Ornithocaccomicrobium faecavium</name>
    <dbReference type="NCBI Taxonomy" id="2840890"/>
    <lineage>
        <taxon>Bacteria</taxon>
        <taxon>Bacillati</taxon>
        <taxon>Bacillota</taxon>
        <taxon>Clostridia</taxon>
        <taxon>Candidatus Ornithocaccomicrobium</taxon>
    </lineage>
</organism>
<name>A0A9D1P7X9_9FIRM</name>
<protein>
    <submittedName>
        <fullName evidence="2">Amidase</fullName>
        <ecNumber evidence="2">3.5.1.4</ecNumber>
    </submittedName>
</protein>
<dbReference type="Pfam" id="PF01425">
    <property type="entry name" value="Amidase"/>
    <property type="match status" value="1"/>
</dbReference>
<dbReference type="PANTHER" id="PTHR42678">
    <property type="entry name" value="AMIDASE"/>
    <property type="match status" value="1"/>
</dbReference>